<evidence type="ECO:0000313" key="3">
    <source>
        <dbReference type="Proteomes" id="UP000001492"/>
    </source>
</evidence>
<feature type="transmembrane region" description="Helical" evidence="1">
    <location>
        <begin position="261"/>
        <end position="280"/>
    </location>
</feature>
<dbReference type="RefSeq" id="WP_013478867.1">
    <property type="nucleotide sequence ID" value="NC_014816.1"/>
</dbReference>
<accession>E8RP65</accession>
<keyword evidence="1" id="KW-0812">Transmembrane</keyword>
<feature type="transmembrane region" description="Helical" evidence="1">
    <location>
        <begin position="200"/>
        <end position="219"/>
    </location>
</feature>
<feature type="transmembrane region" description="Helical" evidence="1">
    <location>
        <begin position="66"/>
        <end position="90"/>
    </location>
</feature>
<feature type="transmembrane region" description="Helical" evidence="1">
    <location>
        <begin position="231"/>
        <end position="255"/>
    </location>
</feature>
<keyword evidence="3" id="KW-1185">Reference proteome</keyword>
<feature type="transmembrane region" description="Helical" evidence="1">
    <location>
        <begin position="292"/>
        <end position="316"/>
    </location>
</feature>
<evidence type="ECO:0000256" key="1">
    <source>
        <dbReference type="SAM" id="Phobius"/>
    </source>
</evidence>
<dbReference type="HOGENOM" id="CLU_032027_0_0_5"/>
<name>E8RP65_ASTEC</name>
<reference evidence="3" key="1">
    <citation type="submission" date="2010-12" db="EMBL/GenBank/DDBJ databases">
        <title>Complete sequence of chromosome 1 of Asticcacaulis excentricus CB 48.</title>
        <authorList>
            <consortium name="US DOE Joint Genome Institute"/>
            <person name="Lucas S."/>
            <person name="Copeland A."/>
            <person name="Lapidus A."/>
            <person name="Cheng J.-F."/>
            <person name="Bruce D."/>
            <person name="Goodwin L."/>
            <person name="Pitluck S."/>
            <person name="Teshima H."/>
            <person name="Davenport K."/>
            <person name="Detter J.C."/>
            <person name="Han C."/>
            <person name="Tapia R."/>
            <person name="Land M."/>
            <person name="Hauser L."/>
            <person name="Jeffries C."/>
            <person name="Kyrpides N."/>
            <person name="Ivanova N."/>
            <person name="Ovchinnikova G."/>
            <person name="Brun Y.V."/>
            <person name="Woyke T."/>
        </authorList>
    </citation>
    <scope>NUCLEOTIDE SEQUENCE [LARGE SCALE GENOMIC DNA]</scope>
    <source>
        <strain evidence="3">ATCC 15261 / DSM 4724 / KCTC 12464 / NCIMB 9791 / VKM B-1370 / CB 48</strain>
    </source>
</reference>
<evidence type="ECO:0000313" key="2">
    <source>
        <dbReference type="EMBL" id="ADU13035.1"/>
    </source>
</evidence>
<dbReference type="STRING" id="573065.Astex_1365"/>
<gene>
    <name evidence="2" type="ordered locus">Astex_1365</name>
</gene>
<dbReference type="AlphaFoldDB" id="E8RP65"/>
<feature type="transmembrane region" description="Helical" evidence="1">
    <location>
        <begin position="129"/>
        <end position="153"/>
    </location>
</feature>
<feature type="transmembrane region" description="Helical" evidence="1">
    <location>
        <begin position="12"/>
        <end position="29"/>
    </location>
</feature>
<dbReference type="Proteomes" id="UP000001492">
    <property type="component" value="Chromosome 1"/>
</dbReference>
<dbReference type="Pfam" id="PF05982">
    <property type="entry name" value="Sbt_1"/>
    <property type="match status" value="1"/>
</dbReference>
<keyword evidence="1" id="KW-1133">Transmembrane helix</keyword>
<protein>
    <recommendedName>
        <fullName evidence="4">Sodium-dependent bicarbonate transporter</fullName>
    </recommendedName>
</protein>
<proteinExistence type="predicted"/>
<keyword evidence="1" id="KW-0472">Membrane</keyword>
<dbReference type="eggNOG" id="COG3329">
    <property type="taxonomic scope" value="Bacteria"/>
</dbReference>
<feature type="transmembrane region" description="Helical" evidence="1">
    <location>
        <begin position="165"/>
        <end position="188"/>
    </location>
</feature>
<organism evidence="2 3">
    <name type="scientific">Asticcacaulis excentricus (strain ATCC 15261 / DSM 4724 / KCTC 12464 / NCIMB 9791 / VKM B-1370 / CB 48)</name>
    <dbReference type="NCBI Taxonomy" id="573065"/>
    <lineage>
        <taxon>Bacteria</taxon>
        <taxon>Pseudomonadati</taxon>
        <taxon>Pseudomonadota</taxon>
        <taxon>Alphaproteobacteria</taxon>
        <taxon>Caulobacterales</taxon>
        <taxon>Caulobacteraceae</taxon>
        <taxon>Asticcacaulis</taxon>
    </lineage>
</organism>
<evidence type="ECO:0008006" key="4">
    <source>
        <dbReference type="Google" id="ProtNLM"/>
    </source>
</evidence>
<feature type="transmembrane region" description="Helical" evidence="1">
    <location>
        <begin position="41"/>
        <end position="60"/>
    </location>
</feature>
<dbReference type="PANTHER" id="PTHR40400:SF1">
    <property type="entry name" value="SLR1512 PROTEIN"/>
    <property type="match status" value="1"/>
</dbReference>
<feature type="transmembrane region" description="Helical" evidence="1">
    <location>
        <begin position="102"/>
        <end position="123"/>
    </location>
</feature>
<sequence length="321" mass="33922">MTTFVSLSQNFLTAPVLFFVLGAAAGIVRSNLHFPKGVVQFLSIYLMMSIGLKGGIAVAGTGTLTMALLILIGCGLVYGLLQPVIGFWLLKFTTPLDRPTRAAVSAHYGSISVVTFAAAVSWLDSRHLPYAGVVVAIVALMEAPAIVSGLMLARENTKNHSPLHILSETLTNGAVFLLLGAFIIGALIGPQQAEKLKGFVFEPFQGLLCLFLLEMGLTVSRNLKQLSKFTLPLLAFGIYMPLIGAALGIVTGTLLSLDYGTAYLFTVLCASASYIAVPAAMRAALPEADPAVYVPLSIGVTFPFNILIGLPLYGWLLTAAS</sequence>
<dbReference type="KEGG" id="aex:Astex_1365"/>
<dbReference type="EMBL" id="CP002395">
    <property type="protein sequence ID" value="ADU13035.1"/>
    <property type="molecule type" value="Genomic_DNA"/>
</dbReference>
<dbReference type="PANTHER" id="PTHR40400">
    <property type="entry name" value="SLR1512 PROTEIN"/>
    <property type="match status" value="1"/>
</dbReference>
<dbReference type="InterPro" id="IPR010293">
    <property type="entry name" value="Sbt_1"/>
</dbReference>
<dbReference type="OrthoDB" id="345121at2"/>